<feature type="compositionally biased region" description="Basic and acidic residues" evidence="1">
    <location>
        <begin position="231"/>
        <end position="246"/>
    </location>
</feature>
<feature type="region of interest" description="Disordered" evidence="1">
    <location>
        <begin position="283"/>
        <end position="306"/>
    </location>
</feature>
<feature type="region of interest" description="Disordered" evidence="1">
    <location>
        <begin position="13"/>
        <end position="34"/>
    </location>
</feature>
<dbReference type="EMBL" id="CVRI01000021">
    <property type="protein sequence ID" value="CRK91560.1"/>
    <property type="molecule type" value="Genomic_DNA"/>
</dbReference>
<feature type="compositionally biased region" description="Acidic residues" evidence="1">
    <location>
        <begin position="1650"/>
        <end position="1662"/>
    </location>
</feature>
<dbReference type="PANTHER" id="PTHR44329">
    <property type="entry name" value="SERINE/THREONINE-PROTEIN KINASE TNNI3K-RELATED"/>
    <property type="match status" value="1"/>
</dbReference>
<feature type="compositionally biased region" description="Basic residues" evidence="1">
    <location>
        <begin position="213"/>
        <end position="230"/>
    </location>
</feature>
<dbReference type="GO" id="GO:0004674">
    <property type="term" value="F:protein serine/threonine kinase activity"/>
    <property type="evidence" value="ECO:0007669"/>
    <property type="project" value="TreeGrafter"/>
</dbReference>
<dbReference type="PROSITE" id="PS50011">
    <property type="entry name" value="PROTEIN_KINASE_DOM"/>
    <property type="match status" value="1"/>
</dbReference>
<proteinExistence type="predicted"/>
<feature type="compositionally biased region" description="Basic residues" evidence="1">
    <location>
        <begin position="147"/>
        <end position="157"/>
    </location>
</feature>
<feature type="compositionally biased region" description="Basic and acidic residues" evidence="1">
    <location>
        <begin position="951"/>
        <end position="964"/>
    </location>
</feature>
<keyword evidence="4" id="KW-1185">Reference proteome</keyword>
<dbReference type="Gene3D" id="1.10.510.10">
    <property type="entry name" value="Transferase(Phosphotransferase) domain 1"/>
    <property type="match status" value="1"/>
</dbReference>
<dbReference type="GO" id="GO:0005524">
    <property type="term" value="F:ATP binding"/>
    <property type="evidence" value="ECO:0007669"/>
    <property type="project" value="InterPro"/>
</dbReference>
<evidence type="ECO:0000256" key="1">
    <source>
        <dbReference type="SAM" id="MobiDB-lite"/>
    </source>
</evidence>
<organism evidence="3 4">
    <name type="scientific">Clunio marinus</name>
    <dbReference type="NCBI Taxonomy" id="568069"/>
    <lineage>
        <taxon>Eukaryota</taxon>
        <taxon>Metazoa</taxon>
        <taxon>Ecdysozoa</taxon>
        <taxon>Arthropoda</taxon>
        <taxon>Hexapoda</taxon>
        <taxon>Insecta</taxon>
        <taxon>Pterygota</taxon>
        <taxon>Neoptera</taxon>
        <taxon>Endopterygota</taxon>
        <taxon>Diptera</taxon>
        <taxon>Nematocera</taxon>
        <taxon>Chironomoidea</taxon>
        <taxon>Chironomidae</taxon>
        <taxon>Clunio</taxon>
    </lineage>
</organism>
<feature type="region of interest" description="Disordered" evidence="1">
    <location>
        <begin position="185"/>
        <end position="253"/>
    </location>
</feature>
<feature type="compositionally biased region" description="Low complexity" evidence="1">
    <location>
        <begin position="292"/>
        <end position="304"/>
    </location>
</feature>
<feature type="compositionally biased region" description="Polar residues" evidence="1">
    <location>
        <begin position="203"/>
        <end position="212"/>
    </location>
</feature>
<feature type="region of interest" description="Disordered" evidence="1">
    <location>
        <begin position="1649"/>
        <end position="1670"/>
    </location>
</feature>
<dbReference type="STRING" id="568069.A0A1J1HU09"/>
<dbReference type="OrthoDB" id="5962695at2759"/>
<feature type="region of interest" description="Disordered" evidence="1">
    <location>
        <begin position="131"/>
        <end position="161"/>
    </location>
</feature>
<feature type="region of interest" description="Disordered" evidence="1">
    <location>
        <begin position="940"/>
        <end position="964"/>
    </location>
</feature>
<sequence>MGLIGWIKKEIESTSRQRRQSAPPPTSVGLSGANNYRDEAYMRAISKFNEWRNNQRFERLSESRNVSGITQPPTNDQTIMTDDFSLLSDVFIDDSEKRKLIEMQRERKKKEFDRKLEHNVCFYNTARPKNHRLSLPNMNEDTLNRSQVKRRSKRSKVHPSQTIDEIEEFEQNHCHKIDEDYSIQVTSPPSKFYRDNIDPYGDNKQSSSTNKSIPKRHSLMGRNMLRRAKSHGKEKAPQPPQKHAESEASSNFQNGNFKHYEVNTSSVYSEFVKASNAYKVNMRKHEPEKVNSVGESASSGSLSSDVEKNVSLKNQRRLSPPYQTVINKHGDEVEYALPYSERESLVNIPPLPTTAPPDASRISQSKFEQIINENFQFLNSNIEFFNAEESMLNRQMADAAFEPIDTSFSDIRRKNLQVTDLDKSNDTGLVTPLQSGDIIRELDTLSKWTKNLENCEKKFEQKSPIEEYQMIQSNVKIFNPHDIKYKSGILRNSFSTPLEFSNGYFHSTPVTLRSTLPNLYSINSFADIACKREFEILSQMKHQSIAVLIGICHDSSLRVMSLILEPFDYTLNHYLHQMDQYFAIQEVVSIVQQVASATQYLHENGFIHSNISSHAVLIREWPFAVRLSSFELTTEIQPRESLGLRLFKPDNVINNDKDLMLKVPTEAVIAEKYYKLSKQHFYNRTSLPIFKYGDADYELDSHHPHSVVYRRMFSMHYYQPPELLIPSTDNKLKYVLPTKKSDIFSLALLLWESLNHCVPFVIFNHDELIHAYKQNEAKLPFLDKTATLFMDIFDTCLRADADERVSHVTEFISMLEEVREAGETRKVKESSFSASFDPLFTRKEIERRKNYMNVKFHEKVPEKIYFSRKNIEEIDPQKRMENAITAENLLSMGVGHKDTSKVSESMKSSEIEAQIKSFSHQPGILRDNALERIKRSVEEQRVIAPKKPSRKKDENHEEVFDHSKRSLNADSTMYQSFFDFNRLHTPKIDKDVMYERTSTLKKRSKVPTTENQKKSVKGLFEKQQTTTAKVDAFEKMNNELSQISQEFNKNDFMNEIVQELNERQKSGRDDVGLGSFLNHGMSNTIPDQSRSFEELPADKSNEIEMPKIKRSESDIGNNYQFADDDYSSPRTPIALKNKIRRNAWLSDSKKPSGGRISDFDDFKRKQNKSLNFINSNDDQRKLNVSIKIHHNDLDVTPKQNNINIDRNSSINIQLTPKDLQKSSLMKINNIDLNNSRYPEDINKKYYPMMPEMLSDVIQNKRDRSVHFQASTNSYVDATDTASNEKEEVEENVIVPVRTSVREAVKFIESTFHSPQPRVVMGRTSLTTADRDNFFSTPQNQNLTPQGQEKFFTPLSETPKTAEKSDEAGECLMKAAESIQKLDEVPCRNLPFLVNKRLENVVNQQTPSKITTKVTVNLKQISSTRRSSDIEHLKKSQEQNRHSICNNAELIKRLQVHFKSMDKEQSLVKKENHEISASCSSLVPKDPKKELAQAGKCSKYFCRNCGFTMIPAEVLKKIQSNGRLSIASNLAGSLQSIKFDDGTSSQSMATALRKFHPINEAKSTEDLYIDDDFCQSLGANMELMPTPEFFESMDFNFLTAEIFHMQEHEFDCSLNDEEKAQLGCNCNQDEINAIKYHEDEETKTGNIAIDEQLEDDHSEEVLDGDNKIEEV</sequence>
<dbReference type="InterPro" id="IPR051681">
    <property type="entry name" value="Ser/Thr_Kinases-Pseudokinases"/>
</dbReference>
<dbReference type="Pfam" id="PF07714">
    <property type="entry name" value="PK_Tyr_Ser-Thr"/>
    <property type="match status" value="1"/>
</dbReference>
<dbReference type="SMART" id="SM00220">
    <property type="entry name" value="S_TKc"/>
    <property type="match status" value="1"/>
</dbReference>
<accession>A0A1J1HU09</accession>
<reference evidence="3 4" key="1">
    <citation type="submission" date="2015-04" db="EMBL/GenBank/DDBJ databases">
        <authorList>
            <person name="Syromyatnikov M.Y."/>
            <person name="Popov V.N."/>
        </authorList>
    </citation>
    <scope>NUCLEOTIDE SEQUENCE [LARGE SCALE GENOMIC DNA]</scope>
</reference>
<dbReference type="SUPFAM" id="SSF56112">
    <property type="entry name" value="Protein kinase-like (PK-like)"/>
    <property type="match status" value="1"/>
</dbReference>
<protein>
    <submittedName>
        <fullName evidence="3">CLUMA_CG005215, isoform A</fullName>
    </submittedName>
</protein>
<dbReference type="InterPro" id="IPR011009">
    <property type="entry name" value="Kinase-like_dom_sf"/>
</dbReference>
<dbReference type="InterPro" id="IPR000719">
    <property type="entry name" value="Prot_kinase_dom"/>
</dbReference>
<evidence type="ECO:0000313" key="4">
    <source>
        <dbReference type="Proteomes" id="UP000183832"/>
    </source>
</evidence>
<evidence type="ECO:0000259" key="2">
    <source>
        <dbReference type="PROSITE" id="PS50011"/>
    </source>
</evidence>
<dbReference type="InterPro" id="IPR001245">
    <property type="entry name" value="Ser-Thr/Tyr_kinase_cat_dom"/>
</dbReference>
<feature type="domain" description="Protein kinase" evidence="2">
    <location>
        <begin position="483"/>
        <end position="815"/>
    </location>
</feature>
<dbReference type="Proteomes" id="UP000183832">
    <property type="component" value="Unassembled WGS sequence"/>
</dbReference>
<evidence type="ECO:0000313" key="3">
    <source>
        <dbReference type="EMBL" id="CRK91560.1"/>
    </source>
</evidence>
<name>A0A1J1HU09_9DIPT</name>
<gene>
    <name evidence="3" type="ORF">CLUMA_CG005215</name>
</gene>